<feature type="transmembrane region" description="Helical" evidence="10">
    <location>
        <begin position="37"/>
        <end position="61"/>
    </location>
</feature>
<evidence type="ECO:0000256" key="9">
    <source>
        <dbReference type="ARBA" id="ARBA00023136"/>
    </source>
</evidence>
<dbReference type="PANTHER" id="PTHR40765:SF2">
    <property type="entry name" value="ESX-2 SECRETION SYSTEM ATPASE ECCB2"/>
    <property type="match status" value="1"/>
</dbReference>
<comment type="caution">
    <text evidence="11">The sequence shown here is derived from an EMBL/GenBank/DDBJ whole genome shotgun (WGS) entry which is preliminary data.</text>
</comment>
<name>A0A7W7CCH4_9PSEU</name>
<evidence type="ECO:0000313" key="11">
    <source>
        <dbReference type="EMBL" id="MBB4678584.1"/>
    </source>
</evidence>
<keyword evidence="4 10" id="KW-0812">Transmembrane</keyword>
<sequence>MQTRKDHVHAYQTLVGRMSAALLLGDTNYGEPPARRAVTGVIFGLVLGLLIGVAFWVYGLINPGGNTAWRKPGVILVEKESGARYVYQRGLLVPVLNHASAMLVQGQGSTVETITRASLAELDRGRPVGIPNAPDSVPGPGSLVTGSWLLCLPRTGGTEGGSLSMNLSPEAESTPIGEREYLWVAAASGEQYLVWGQQKLRLADATVAIALGLGAGTPPVAAAAWLAALPEGPPIGAATIPGAGGGGTSVGGVHRAVGTVFRHAVGNGAENLLVLRGDGLAPLSRTEVALLRARGGSAAVEVDAAAIAAAPRSADNSLTTRIPDLLMMKPITGGERAFCLRQETSGARIASQVVTAERRMAWTGMTEQTGAYLKPGTGLLAAAVPAPAKAGVKPDRYLITDRGFKYRLADDEAIQALGFGGITPRPVAAEVLAALPSGPVLSRAEVGVSQRGTG</sequence>
<dbReference type="GO" id="GO:0005886">
    <property type="term" value="C:plasma membrane"/>
    <property type="evidence" value="ECO:0007669"/>
    <property type="project" value="UniProtKB-SubCell"/>
</dbReference>
<evidence type="ECO:0000256" key="4">
    <source>
        <dbReference type="ARBA" id="ARBA00022692"/>
    </source>
</evidence>
<dbReference type="GO" id="GO:0016787">
    <property type="term" value="F:hydrolase activity"/>
    <property type="evidence" value="ECO:0007669"/>
    <property type="project" value="UniProtKB-KW"/>
</dbReference>
<evidence type="ECO:0000313" key="12">
    <source>
        <dbReference type="Proteomes" id="UP000533598"/>
    </source>
</evidence>
<dbReference type="AlphaFoldDB" id="A0A7W7CCH4"/>
<evidence type="ECO:0000256" key="5">
    <source>
        <dbReference type="ARBA" id="ARBA00022741"/>
    </source>
</evidence>
<evidence type="ECO:0000256" key="3">
    <source>
        <dbReference type="ARBA" id="ARBA00022475"/>
    </source>
</evidence>
<dbReference type="InterPro" id="IPR007795">
    <property type="entry name" value="T7SS_EccB"/>
</dbReference>
<organism evidence="11 12">
    <name type="scientific">Crossiella cryophila</name>
    <dbReference type="NCBI Taxonomy" id="43355"/>
    <lineage>
        <taxon>Bacteria</taxon>
        <taxon>Bacillati</taxon>
        <taxon>Actinomycetota</taxon>
        <taxon>Actinomycetes</taxon>
        <taxon>Pseudonocardiales</taxon>
        <taxon>Pseudonocardiaceae</taxon>
        <taxon>Crossiella</taxon>
    </lineage>
</organism>
<dbReference type="Pfam" id="PF05108">
    <property type="entry name" value="T7SS_ESX1_EccB"/>
    <property type="match status" value="1"/>
</dbReference>
<dbReference type="PANTHER" id="PTHR40765">
    <property type="entry name" value="ESX-2 SECRETION SYSTEM ATPASE ECCB2"/>
    <property type="match status" value="1"/>
</dbReference>
<dbReference type="Proteomes" id="UP000533598">
    <property type="component" value="Unassembled WGS sequence"/>
</dbReference>
<keyword evidence="5" id="KW-0547">Nucleotide-binding</keyword>
<dbReference type="GO" id="GO:0005524">
    <property type="term" value="F:ATP binding"/>
    <property type="evidence" value="ECO:0007669"/>
    <property type="project" value="UniProtKB-KW"/>
</dbReference>
<evidence type="ECO:0000256" key="2">
    <source>
        <dbReference type="ARBA" id="ARBA00008149"/>
    </source>
</evidence>
<proteinExistence type="inferred from homology"/>
<reference evidence="11 12" key="1">
    <citation type="submission" date="2020-08" db="EMBL/GenBank/DDBJ databases">
        <title>Sequencing the genomes of 1000 actinobacteria strains.</title>
        <authorList>
            <person name="Klenk H.-P."/>
        </authorList>
    </citation>
    <scope>NUCLEOTIDE SEQUENCE [LARGE SCALE GENOMIC DNA]</scope>
    <source>
        <strain evidence="11 12">DSM 44230</strain>
    </source>
</reference>
<evidence type="ECO:0000256" key="6">
    <source>
        <dbReference type="ARBA" id="ARBA00022801"/>
    </source>
</evidence>
<dbReference type="EMBL" id="JACHMH010000001">
    <property type="protein sequence ID" value="MBB4678584.1"/>
    <property type="molecule type" value="Genomic_DNA"/>
</dbReference>
<dbReference type="NCBIfam" id="TIGR03919">
    <property type="entry name" value="T7SS_EccB"/>
    <property type="match status" value="1"/>
</dbReference>
<dbReference type="Gene3D" id="3.30.2390.20">
    <property type="entry name" value="Type VII secretion system EccB, repeat 1 domain"/>
    <property type="match status" value="1"/>
</dbReference>
<keyword evidence="6" id="KW-0378">Hydrolase</keyword>
<dbReference type="GO" id="GO:0005576">
    <property type="term" value="C:extracellular region"/>
    <property type="evidence" value="ECO:0007669"/>
    <property type="project" value="TreeGrafter"/>
</dbReference>
<dbReference type="Gene3D" id="2.40.50.910">
    <property type="entry name" value="Type VII secretion system EccB, repeat 3 domain"/>
    <property type="match status" value="1"/>
</dbReference>
<dbReference type="InterPro" id="IPR044857">
    <property type="entry name" value="T7SS_EccB_R1"/>
</dbReference>
<gene>
    <name evidence="11" type="ORF">HNR67_004702</name>
</gene>
<evidence type="ECO:0000256" key="1">
    <source>
        <dbReference type="ARBA" id="ARBA00004162"/>
    </source>
</evidence>
<dbReference type="RefSeq" id="WP_185004431.1">
    <property type="nucleotide sequence ID" value="NZ_JACHMH010000001.1"/>
</dbReference>
<comment type="subcellular location">
    <subcellularLocation>
        <location evidence="1">Cell membrane</location>
        <topology evidence="1">Single-pass membrane protein</topology>
    </subcellularLocation>
</comment>
<keyword evidence="3" id="KW-1003">Cell membrane</keyword>
<comment type="similarity">
    <text evidence="2">Belongs to the EccB family.</text>
</comment>
<keyword evidence="9 10" id="KW-0472">Membrane</keyword>
<evidence type="ECO:0000256" key="8">
    <source>
        <dbReference type="ARBA" id="ARBA00022989"/>
    </source>
</evidence>
<evidence type="ECO:0000256" key="7">
    <source>
        <dbReference type="ARBA" id="ARBA00022840"/>
    </source>
</evidence>
<keyword evidence="7" id="KW-0067">ATP-binding</keyword>
<keyword evidence="8 10" id="KW-1133">Transmembrane helix</keyword>
<keyword evidence="12" id="KW-1185">Reference proteome</keyword>
<dbReference type="InterPro" id="IPR042485">
    <property type="entry name" value="T7SS_EccB_R3"/>
</dbReference>
<protein>
    <submittedName>
        <fullName evidence="11">Type VII secretion protein EccB</fullName>
    </submittedName>
</protein>
<accession>A0A7W7CCH4</accession>
<evidence type="ECO:0000256" key="10">
    <source>
        <dbReference type="SAM" id="Phobius"/>
    </source>
</evidence>